<protein>
    <recommendedName>
        <fullName evidence="3">Enamine deaminase RidA</fullName>
    </recommendedName>
</protein>
<keyword evidence="2" id="KW-1185">Reference proteome</keyword>
<proteinExistence type="predicted"/>
<dbReference type="EMBL" id="BIFR01000001">
    <property type="protein sequence ID" value="GCE10892.1"/>
    <property type="molecule type" value="Genomic_DNA"/>
</dbReference>
<dbReference type="RefSeq" id="WP_126578459.1">
    <property type="nucleotide sequence ID" value="NZ_BIFR01000001.1"/>
</dbReference>
<evidence type="ECO:0000313" key="1">
    <source>
        <dbReference type="EMBL" id="GCE10892.1"/>
    </source>
</evidence>
<reference evidence="2" key="1">
    <citation type="submission" date="2018-12" db="EMBL/GenBank/DDBJ databases">
        <title>Tengunoibacter tsumagoiensis gen. nov., sp. nov., Dictyobacter kobayashii sp. nov., D. alpinus sp. nov., and D. joshuensis sp. nov. and description of Dictyobacteraceae fam. nov. within the order Ktedonobacterales isolated from Tengu-no-mugimeshi.</title>
        <authorList>
            <person name="Wang C.M."/>
            <person name="Zheng Y."/>
            <person name="Sakai Y."/>
            <person name="Toyoda A."/>
            <person name="Minakuchi Y."/>
            <person name="Abe K."/>
            <person name="Yokota A."/>
            <person name="Yabe S."/>
        </authorList>
    </citation>
    <scope>NUCLEOTIDE SEQUENCE [LARGE SCALE GENOMIC DNA]</scope>
    <source>
        <strain evidence="2">Uno3</strain>
    </source>
</reference>
<dbReference type="PANTHER" id="PTHR43857">
    <property type="entry name" value="BLR7761 PROTEIN"/>
    <property type="match status" value="1"/>
</dbReference>
<evidence type="ECO:0000313" key="2">
    <source>
        <dbReference type="Proteomes" id="UP000287352"/>
    </source>
</evidence>
<dbReference type="AlphaFoldDB" id="A0A401ZVT0"/>
<dbReference type="PANTHER" id="PTHR43857:SF1">
    <property type="entry name" value="YJGH FAMILY PROTEIN"/>
    <property type="match status" value="1"/>
</dbReference>
<name>A0A401ZVT0_9CHLR</name>
<evidence type="ECO:0008006" key="3">
    <source>
        <dbReference type="Google" id="ProtNLM"/>
    </source>
</evidence>
<organism evidence="1 2">
    <name type="scientific">Tengunoibacter tsumagoiensis</name>
    <dbReference type="NCBI Taxonomy" id="2014871"/>
    <lineage>
        <taxon>Bacteria</taxon>
        <taxon>Bacillati</taxon>
        <taxon>Chloroflexota</taxon>
        <taxon>Ktedonobacteria</taxon>
        <taxon>Ktedonobacterales</taxon>
        <taxon>Dictyobacteraceae</taxon>
        <taxon>Tengunoibacter</taxon>
    </lineage>
</organism>
<accession>A0A401ZVT0</accession>
<sequence>MPEHVRRHISSGSPYEPILGVTRAVRVGPLVVVGGTAPIGVDGQIVGIGNAAAQAERCLEIIRNSLAELGASLDTVVRTRILLTNIEDWGPVGLIHGKFFGEVLPVTTVMQVSRFADPEWLIEIEADAYLTEEG</sequence>
<gene>
    <name evidence="1" type="ORF">KTT_07510</name>
</gene>
<dbReference type="CDD" id="cd06154">
    <property type="entry name" value="YjgF_YER057c_UK114_like_6"/>
    <property type="match status" value="1"/>
</dbReference>
<comment type="caution">
    <text evidence="1">The sequence shown here is derived from an EMBL/GenBank/DDBJ whole genome shotgun (WGS) entry which is preliminary data.</text>
</comment>
<dbReference type="Gene3D" id="3.30.1330.40">
    <property type="entry name" value="RutC-like"/>
    <property type="match status" value="1"/>
</dbReference>
<dbReference type="Proteomes" id="UP000287352">
    <property type="component" value="Unassembled WGS sequence"/>
</dbReference>
<dbReference type="Pfam" id="PF01042">
    <property type="entry name" value="Ribonuc_L-PSP"/>
    <property type="match status" value="1"/>
</dbReference>
<dbReference type="OrthoDB" id="9799840at2"/>
<dbReference type="InterPro" id="IPR035959">
    <property type="entry name" value="RutC-like_sf"/>
</dbReference>
<dbReference type="SUPFAM" id="SSF55298">
    <property type="entry name" value="YjgF-like"/>
    <property type="match status" value="1"/>
</dbReference>
<dbReference type="InterPro" id="IPR006175">
    <property type="entry name" value="YjgF/YER057c/UK114"/>
</dbReference>